<evidence type="ECO:0000256" key="1">
    <source>
        <dbReference type="ARBA" id="ARBA00007569"/>
    </source>
</evidence>
<dbReference type="PANTHER" id="PTHR10884">
    <property type="entry name" value="NADH DEHYDROGENASE UBIQUINONE IRON-SULFUR PROTEIN 3"/>
    <property type="match status" value="1"/>
</dbReference>
<accession>A0A2S7IL99</accession>
<evidence type="ECO:0000313" key="7">
    <source>
        <dbReference type="EMBL" id="PQA58521.1"/>
    </source>
</evidence>
<dbReference type="InterPro" id="IPR020396">
    <property type="entry name" value="NADH_UbQ_OxRdtase_CS"/>
</dbReference>
<dbReference type="Pfam" id="PF00329">
    <property type="entry name" value="Complex1_30kDa"/>
    <property type="match status" value="1"/>
</dbReference>
<comment type="subcellular location">
    <subcellularLocation>
        <location evidence="3">Cell membrane</location>
        <topology evidence="3">Peripheral membrane protein</topology>
        <orientation evidence="3">Cytoplasmic side</orientation>
    </subcellularLocation>
</comment>
<dbReference type="NCBIfam" id="TIGR01961">
    <property type="entry name" value="NuoC_fam"/>
    <property type="match status" value="1"/>
</dbReference>
<feature type="domain" description="NADH:ubiquinone oxidoreductase 30kDa subunit" evidence="6">
    <location>
        <begin position="32"/>
        <end position="155"/>
    </location>
</feature>
<dbReference type="GO" id="GO:0008137">
    <property type="term" value="F:NADH dehydrogenase (ubiquinone) activity"/>
    <property type="evidence" value="ECO:0007669"/>
    <property type="project" value="InterPro"/>
</dbReference>
<organism evidence="7 8">
    <name type="scientific">Siphonobacter curvatus</name>
    <dbReference type="NCBI Taxonomy" id="2094562"/>
    <lineage>
        <taxon>Bacteria</taxon>
        <taxon>Pseudomonadati</taxon>
        <taxon>Bacteroidota</taxon>
        <taxon>Cytophagia</taxon>
        <taxon>Cytophagales</taxon>
        <taxon>Cytophagaceae</taxon>
        <taxon>Siphonobacter</taxon>
    </lineage>
</organism>
<dbReference type="HAMAP" id="MF_01357">
    <property type="entry name" value="NDH1_NuoC"/>
    <property type="match status" value="1"/>
</dbReference>
<dbReference type="PROSITE" id="PS00542">
    <property type="entry name" value="COMPLEX1_30K"/>
    <property type="match status" value="1"/>
</dbReference>
<dbReference type="GO" id="GO:0005886">
    <property type="term" value="C:plasma membrane"/>
    <property type="evidence" value="ECO:0007669"/>
    <property type="project" value="UniProtKB-SubCell"/>
</dbReference>
<reference evidence="8" key="1">
    <citation type="submission" date="2018-02" db="EMBL/GenBank/DDBJ databases">
        <title>Genome sequencing of Solimonas sp. HR-BB.</title>
        <authorList>
            <person name="Lee Y."/>
            <person name="Jeon C.O."/>
        </authorList>
    </citation>
    <scope>NUCLEOTIDE SEQUENCE [LARGE SCALE GENOMIC DNA]</scope>
    <source>
        <strain evidence="8">HR-U</strain>
    </source>
</reference>
<keyword evidence="3 4" id="KW-1278">Translocase</keyword>
<name>A0A2S7IL99_9BACT</name>
<dbReference type="InterPro" id="IPR037232">
    <property type="entry name" value="NADH_quin_OxRdtase_su_C/D-like"/>
</dbReference>
<dbReference type="GO" id="GO:0048038">
    <property type="term" value="F:quinone binding"/>
    <property type="evidence" value="ECO:0007669"/>
    <property type="project" value="UniProtKB-KW"/>
</dbReference>
<sequence>MTFSELKSLLTQEFGMEALVAEEELGLMPNLTIAKEFLVPICDFLRNDERTYFDSLSCLTALDNGPSADTLEVAYNLFSIPYEHSLCLKVKVSRQTQDETLPEVPSVSRIWRTADWHEREAYDLMGVYFHGHADLRRILLPEDWEGHPLRKDYSEQELYHGIEVKYGVNAEGMAQNTDLS</sequence>
<evidence type="ECO:0000256" key="5">
    <source>
        <dbReference type="RuleBase" id="RU003582"/>
    </source>
</evidence>
<dbReference type="SUPFAM" id="SSF143243">
    <property type="entry name" value="Nqo5-like"/>
    <property type="match status" value="1"/>
</dbReference>
<protein>
    <recommendedName>
        <fullName evidence="3">NADH-quinone oxidoreductase subunit C</fullName>
        <ecNumber evidence="3">7.1.1.-</ecNumber>
    </recommendedName>
    <alternativeName>
        <fullName evidence="3">NADH dehydrogenase I subunit C</fullName>
    </alternativeName>
    <alternativeName>
        <fullName evidence="3">NDH-1 subunit C</fullName>
    </alternativeName>
</protein>
<keyword evidence="8" id="KW-1185">Reference proteome</keyword>
<keyword evidence="3 5" id="KW-0874">Quinone</keyword>
<proteinExistence type="inferred from homology"/>
<dbReference type="PANTHER" id="PTHR10884:SF14">
    <property type="entry name" value="NADH DEHYDROGENASE [UBIQUINONE] IRON-SULFUR PROTEIN 3, MITOCHONDRIAL"/>
    <property type="match status" value="1"/>
</dbReference>
<gene>
    <name evidence="3" type="primary">nuoC</name>
    <name evidence="7" type="ORF">C5O19_02295</name>
</gene>
<evidence type="ECO:0000256" key="3">
    <source>
        <dbReference type="HAMAP-Rule" id="MF_01357"/>
    </source>
</evidence>
<comment type="catalytic activity">
    <reaction evidence="3 5">
        <text>a quinone + NADH + 5 H(+)(in) = a quinol + NAD(+) + 4 H(+)(out)</text>
        <dbReference type="Rhea" id="RHEA:57888"/>
        <dbReference type="ChEBI" id="CHEBI:15378"/>
        <dbReference type="ChEBI" id="CHEBI:24646"/>
        <dbReference type="ChEBI" id="CHEBI:57540"/>
        <dbReference type="ChEBI" id="CHEBI:57945"/>
        <dbReference type="ChEBI" id="CHEBI:132124"/>
    </reaction>
</comment>
<dbReference type="Gene3D" id="3.30.460.80">
    <property type="entry name" value="NADH:ubiquinone oxidoreductase, 30kDa subunit"/>
    <property type="match status" value="1"/>
</dbReference>
<comment type="subunit">
    <text evidence="3">NDH-1 is composed of 14 different subunits. Subunits NuoB, C, D, E, F, and G constitute the peripheral sector of the complex.</text>
</comment>
<dbReference type="GO" id="GO:0050136">
    <property type="term" value="F:NADH dehydrogenase (quinone) (non-electrogenic) activity"/>
    <property type="evidence" value="ECO:0007669"/>
    <property type="project" value="UniProtKB-UniRule"/>
</dbReference>
<dbReference type="AlphaFoldDB" id="A0A2S7IL99"/>
<comment type="function">
    <text evidence="3">NDH-1 shuttles electrons from NADH, via FMN and iron-sulfur (Fe-S) centers, to quinones in the respiratory chain. The immediate electron acceptor for the enzyme in this species is believed to be a menaquinone. Couples the redox reaction to proton translocation (for every two electrons transferred, four hydrogen ions are translocated across the cytoplasmic membrane), and thus conserves the redox energy in a proton gradient.</text>
</comment>
<keyword evidence="3" id="KW-1003">Cell membrane</keyword>
<evidence type="ECO:0000256" key="2">
    <source>
        <dbReference type="ARBA" id="ARBA00022448"/>
    </source>
</evidence>
<keyword evidence="3" id="KW-0472">Membrane</keyword>
<comment type="similarity">
    <text evidence="1 3 4">Belongs to the complex I 30 kDa subunit family.</text>
</comment>
<evidence type="ECO:0000259" key="6">
    <source>
        <dbReference type="Pfam" id="PF00329"/>
    </source>
</evidence>
<evidence type="ECO:0000313" key="8">
    <source>
        <dbReference type="Proteomes" id="UP000239590"/>
    </source>
</evidence>
<dbReference type="Proteomes" id="UP000239590">
    <property type="component" value="Unassembled WGS sequence"/>
</dbReference>
<dbReference type="InterPro" id="IPR001268">
    <property type="entry name" value="NADH_UbQ_OxRdtase_30kDa_su"/>
</dbReference>
<dbReference type="RefSeq" id="WP_094810082.1">
    <property type="nucleotide sequence ID" value="NZ_PTRA01000001.1"/>
</dbReference>
<dbReference type="OrthoDB" id="9803286at2"/>
<keyword evidence="2 3" id="KW-0813">Transport</keyword>
<keyword evidence="3 4" id="KW-0520">NAD</keyword>
<dbReference type="InterPro" id="IPR010218">
    <property type="entry name" value="NADH_DH_suC"/>
</dbReference>
<comment type="caution">
    <text evidence="7">The sequence shown here is derived from an EMBL/GenBank/DDBJ whole genome shotgun (WGS) entry which is preliminary data.</text>
</comment>
<dbReference type="EMBL" id="PTRA01000001">
    <property type="protein sequence ID" value="PQA58521.1"/>
    <property type="molecule type" value="Genomic_DNA"/>
</dbReference>
<dbReference type="EC" id="7.1.1.-" evidence="3"/>
<evidence type="ECO:0000256" key="4">
    <source>
        <dbReference type="RuleBase" id="RU003456"/>
    </source>
</evidence>